<comment type="pathway">
    <text evidence="2 15">Cofactor biosynthesis; FAD biosynthesis; FAD from FMN: step 1/1.</text>
</comment>
<keyword evidence="18" id="KW-1185">Reference proteome</keyword>
<comment type="pathway">
    <text evidence="3 15">Cofactor biosynthesis; FMN biosynthesis; FMN from riboflavin (ATP route): step 1/1.</text>
</comment>
<keyword evidence="8 15" id="KW-0547">Nucleotide-binding</keyword>
<dbReference type="InterPro" id="IPR014729">
    <property type="entry name" value="Rossmann-like_a/b/a_fold"/>
</dbReference>
<accession>A0ABS9MT42</accession>
<dbReference type="NCBIfam" id="NF004159">
    <property type="entry name" value="PRK05627.1-2"/>
    <property type="match status" value="1"/>
</dbReference>
<comment type="similarity">
    <text evidence="15">Belongs to the ribF family.</text>
</comment>
<evidence type="ECO:0000259" key="16">
    <source>
        <dbReference type="SMART" id="SM00904"/>
    </source>
</evidence>
<evidence type="ECO:0000256" key="14">
    <source>
        <dbReference type="ARBA" id="ARBA00049494"/>
    </source>
</evidence>
<evidence type="ECO:0000256" key="7">
    <source>
        <dbReference type="ARBA" id="ARBA00022695"/>
    </source>
</evidence>
<dbReference type="InterPro" id="IPR015864">
    <property type="entry name" value="FAD_synthase"/>
</dbReference>
<dbReference type="NCBIfam" id="TIGR00083">
    <property type="entry name" value="ribF"/>
    <property type="match status" value="1"/>
</dbReference>
<dbReference type="Gene3D" id="2.40.30.30">
    <property type="entry name" value="Riboflavin kinase-like"/>
    <property type="match status" value="1"/>
</dbReference>
<dbReference type="Proteomes" id="UP001297600">
    <property type="component" value="Unassembled WGS sequence"/>
</dbReference>
<evidence type="ECO:0000256" key="13">
    <source>
        <dbReference type="ARBA" id="ARBA00047880"/>
    </source>
</evidence>
<dbReference type="InterPro" id="IPR023468">
    <property type="entry name" value="Riboflavin_kinase"/>
</dbReference>
<dbReference type="EC" id="2.7.7.2" evidence="15"/>
<keyword evidence="12" id="KW-0511">Multifunctional enzyme</keyword>
<dbReference type="RefSeq" id="WP_237980279.1">
    <property type="nucleotide sequence ID" value="NZ_JAKNCT010000013.1"/>
</dbReference>
<evidence type="ECO:0000256" key="3">
    <source>
        <dbReference type="ARBA" id="ARBA00005201"/>
    </source>
</evidence>
<comment type="caution">
    <text evidence="17">The sequence shown here is derived from an EMBL/GenBank/DDBJ whole genome shotgun (WGS) entry which is preliminary data.</text>
</comment>
<evidence type="ECO:0000256" key="15">
    <source>
        <dbReference type="PIRNR" id="PIRNR004491"/>
    </source>
</evidence>
<evidence type="ECO:0000256" key="5">
    <source>
        <dbReference type="ARBA" id="ARBA00022643"/>
    </source>
</evidence>
<keyword evidence="5 15" id="KW-0288">FMN</keyword>
<evidence type="ECO:0000256" key="2">
    <source>
        <dbReference type="ARBA" id="ARBA00004726"/>
    </source>
</evidence>
<comment type="function">
    <text evidence="1">Catalyzes the phosphorylation of riboflavin to FMN followed by the adenylation of FMN to FAD.</text>
</comment>
<dbReference type="InterPro" id="IPR015865">
    <property type="entry name" value="Riboflavin_kinase_bac/euk"/>
</dbReference>
<keyword evidence="6 15" id="KW-0808">Transferase</keyword>
<gene>
    <name evidence="17" type="ORF">MAF45_10000</name>
</gene>
<dbReference type="PANTHER" id="PTHR22749:SF6">
    <property type="entry name" value="RIBOFLAVIN KINASE"/>
    <property type="match status" value="1"/>
</dbReference>
<evidence type="ECO:0000256" key="11">
    <source>
        <dbReference type="ARBA" id="ARBA00022840"/>
    </source>
</evidence>
<dbReference type="GO" id="GO:0008531">
    <property type="term" value="F:riboflavin kinase activity"/>
    <property type="evidence" value="ECO:0007669"/>
    <property type="project" value="UniProtKB-EC"/>
</dbReference>
<evidence type="ECO:0000256" key="6">
    <source>
        <dbReference type="ARBA" id="ARBA00022679"/>
    </source>
</evidence>
<reference evidence="17 18" key="1">
    <citation type="submission" date="2022-02" db="EMBL/GenBank/DDBJ databases">
        <title>Mesosutterella porci, a novel member of the family Sutterellaceae from pig feces.</title>
        <authorList>
            <person name="Wylensek D."/>
            <person name="Clavel T."/>
        </authorList>
    </citation>
    <scope>NUCLEOTIDE SEQUENCE [LARGE SCALE GENOMIC DNA]</scope>
    <source>
        <strain evidence="18">oilRF-744-wt-GAM-9</strain>
    </source>
</reference>
<dbReference type="Gene3D" id="3.40.50.620">
    <property type="entry name" value="HUPs"/>
    <property type="match status" value="1"/>
</dbReference>
<protein>
    <recommendedName>
        <fullName evidence="15">Riboflavin biosynthesis protein</fullName>
    </recommendedName>
    <domain>
        <recommendedName>
            <fullName evidence="15">Riboflavin kinase</fullName>
            <ecNumber evidence="15">2.7.1.26</ecNumber>
        </recommendedName>
        <alternativeName>
            <fullName evidence="15">Flavokinase</fullName>
        </alternativeName>
    </domain>
    <domain>
        <recommendedName>
            <fullName evidence="15">FMN adenylyltransferase</fullName>
            <ecNumber evidence="15">2.7.7.2</ecNumber>
        </recommendedName>
        <alternativeName>
            <fullName evidence="15">FAD pyrophosphorylase</fullName>
        </alternativeName>
        <alternativeName>
            <fullName evidence="15">FAD synthase</fullName>
        </alternativeName>
    </domain>
</protein>
<name>A0ABS9MT42_9BURK</name>
<evidence type="ECO:0000313" key="18">
    <source>
        <dbReference type="Proteomes" id="UP001297600"/>
    </source>
</evidence>
<dbReference type="SMART" id="SM00904">
    <property type="entry name" value="Flavokinase"/>
    <property type="match status" value="1"/>
</dbReference>
<keyword evidence="11 15" id="KW-0067">ATP-binding</keyword>
<evidence type="ECO:0000256" key="12">
    <source>
        <dbReference type="ARBA" id="ARBA00023268"/>
    </source>
</evidence>
<dbReference type="EC" id="2.7.1.26" evidence="15"/>
<keyword evidence="10 15" id="KW-0274">FAD</keyword>
<dbReference type="InterPro" id="IPR023465">
    <property type="entry name" value="Riboflavin_kinase_dom_sf"/>
</dbReference>
<comment type="catalytic activity">
    <reaction evidence="13 15">
        <text>riboflavin + ATP = FMN + ADP + H(+)</text>
        <dbReference type="Rhea" id="RHEA:14357"/>
        <dbReference type="ChEBI" id="CHEBI:15378"/>
        <dbReference type="ChEBI" id="CHEBI:30616"/>
        <dbReference type="ChEBI" id="CHEBI:57986"/>
        <dbReference type="ChEBI" id="CHEBI:58210"/>
        <dbReference type="ChEBI" id="CHEBI:456216"/>
        <dbReference type="EC" id="2.7.1.26"/>
    </reaction>
</comment>
<dbReference type="SUPFAM" id="SSF52374">
    <property type="entry name" value="Nucleotidylyl transferase"/>
    <property type="match status" value="1"/>
</dbReference>
<organism evidence="17 18">
    <name type="scientific">Mesosutterella porci</name>
    <dbReference type="NCBI Taxonomy" id="2915351"/>
    <lineage>
        <taxon>Bacteria</taxon>
        <taxon>Pseudomonadati</taxon>
        <taxon>Pseudomonadota</taxon>
        <taxon>Betaproteobacteria</taxon>
        <taxon>Burkholderiales</taxon>
        <taxon>Sutterellaceae</taxon>
        <taxon>Mesosutterella</taxon>
    </lineage>
</organism>
<keyword evidence="4 15" id="KW-0285">Flavoprotein</keyword>
<evidence type="ECO:0000256" key="1">
    <source>
        <dbReference type="ARBA" id="ARBA00002121"/>
    </source>
</evidence>
<evidence type="ECO:0000256" key="8">
    <source>
        <dbReference type="ARBA" id="ARBA00022741"/>
    </source>
</evidence>
<comment type="catalytic activity">
    <reaction evidence="14 15">
        <text>FMN + ATP + H(+) = FAD + diphosphate</text>
        <dbReference type="Rhea" id="RHEA:17237"/>
        <dbReference type="ChEBI" id="CHEBI:15378"/>
        <dbReference type="ChEBI" id="CHEBI:30616"/>
        <dbReference type="ChEBI" id="CHEBI:33019"/>
        <dbReference type="ChEBI" id="CHEBI:57692"/>
        <dbReference type="ChEBI" id="CHEBI:58210"/>
        <dbReference type="EC" id="2.7.7.2"/>
    </reaction>
</comment>
<evidence type="ECO:0000256" key="4">
    <source>
        <dbReference type="ARBA" id="ARBA00022630"/>
    </source>
</evidence>
<dbReference type="GO" id="GO:0003919">
    <property type="term" value="F:FMN adenylyltransferase activity"/>
    <property type="evidence" value="ECO:0007669"/>
    <property type="project" value="UniProtKB-EC"/>
</dbReference>
<dbReference type="Pfam" id="PF01687">
    <property type="entry name" value="Flavokinase"/>
    <property type="match status" value="1"/>
</dbReference>
<evidence type="ECO:0000256" key="9">
    <source>
        <dbReference type="ARBA" id="ARBA00022777"/>
    </source>
</evidence>
<feature type="domain" description="Riboflavin kinase" evidence="16">
    <location>
        <begin position="183"/>
        <end position="312"/>
    </location>
</feature>
<dbReference type="Pfam" id="PF06574">
    <property type="entry name" value="FAD_syn"/>
    <property type="match status" value="1"/>
</dbReference>
<sequence length="329" mass="35893">MKVFLGFPPQRAAARTAVAIGNFDGVHRGHQVLLRGAADYAAAHPGVTACALTFEPHPKEFFCPDSAPARISTLRDKIALFSRYGSEMACVARFDRAFADMTPEQFVSGILKEKLHAVFVAVGSNFSFGRRGCGTAGDLRRLCAPLGIEVFAPEVLREDGDCVSSSRLRALLAAGNLEEAERLMGHPCTITGRVGHGEEMGRKLGFPTLNLRPLPPGCRARPAAEGVFASWVCGLADRPLPSITSIGCRPTLGERLRYTCETNVLDWRGDAYGRMIQVRLVRRLRDNRKFSGLEELRAGIRGDEAAARAFFSETQEDPGRAFTERPSNT</sequence>
<evidence type="ECO:0000256" key="10">
    <source>
        <dbReference type="ARBA" id="ARBA00022827"/>
    </source>
</evidence>
<dbReference type="CDD" id="cd02064">
    <property type="entry name" value="FAD_synthetase_N"/>
    <property type="match status" value="1"/>
</dbReference>
<dbReference type="EMBL" id="JAKNCT010000013">
    <property type="protein sequence ID" value="MCG5031769.1"/>
    <property type="molecule type" value="Genomic_DNA"/>
</dbReference>
<proteinExistence type="inferred from homology"/>
<keyword evidence="7 15" id="KW-0548">Nucleotidyltransferase</keyword>
<keyword evidence="9 15" id="KW-0418">Kinase</keyword>
<evidence type="ECO:0000313" key="17">
    <source>
        <dbReference type="EMBL" id="MCG5031769.1"/>
    </source>
</evidence>
<dbReference type="PANTHER" id="PTHR22749">
    <property type="entry name" value="RIBOFLAVIN KINASE/FMN ADENYLYLTRANSFERASE"/>
    <property type="match status" value="1"/>
</dbReference>
<dbReference type="SUPFAM" id="SSF82114">
    <property type="entry name" value="Riboflavin kinase-like"/>
    <property type="match status" value="1"/>
</dbReference>
<dbReference type="InterPro" id="IPR002606">
    <property type="entry name" value="Riboflavin_kinase_bac"/>
</dbReference>
<dbReference type="PIRSF" id="PIRSF004491">
    <property type="entry name" value="FAD_Synth"/>
    <property type="match status" value="1"/>
</dbReference>